<dbReference type="Gene3D" id="2.20.25.10">
    <property type="match status" value="1"/>
</dbReference>
<dbReference type="SUPFAM" id="SSF82784">
    <property type="entry name" value="OsmC-like"/>
    <property type="match status" value="1"/>
</dbReference>
<dbReference type="Gene3D" id="3.30.300.20">
    <property type="match status" value="1"/>
</dbReference>
<protein>
    <submittedName>
        <fullName evidence="2">Peroxiredoxin, Ohr subfamily</fullName>
    </submittedName>
</protein>
<keyword evidence="3" id="KW-1185">Reference proteome</keyword>
<gene>
    <name evidence="2" type="ORF">SAMN05443637_115171</name>
</gene>
<dbReference type="NCBIfam" id="TIGR03561">
    <property type="entry name" value="organ_hyd_perox"/>
    <property type="match status" value="1"/>
</dbReference>
<dbReference type="InterPro" id="IPR019953">
    <property type="entry name" value="OHR"/>
</dbReference>
<dbReference type="Pfam" id="PF02566">
    <property type="entry name" value="OsmC"/>
    <property type="match status" value="1"/>
</dbReference>
<name>A0A1M6WXU2_PSETH</name>
<proteinExistence type="inferred from homology"/>
<dbReference type="Proteomes" id="UP000184363">
    <property type="component" value="Unassembled WGS sequence"/>
</dbReference>
<dbReference type="InterPro" id="IPR015946">
    <property type="entry name" value="KH_dom-like_a/b"/>
</dbReference>
<comment type="similarity">
    <text evidence="1">Belongs to the OsmC/Ohr family.</text>
</comment>
<evidence type="ECO:0000313" key="3">
    <source>
        <dbReference type="Proteomes" id="UP000184363"/>
    </source>
</evidence>
<dbReference type="RefSeq" id="WP_073458621.1">
    <property type="nucleotide sequence ID" value="NZ_CALGVN010000033.1"/>
</dbReference>
<dbReference type="STRING" id="1848.SAMN05443637_115171"/>
<dbReference type="InterPro" id="IPR036102">
    <property type="entry name" value="OsmC/Ohrsf"/>
</dbReference>
<dbReference type="PANTHER" id="PTHR33797:SF2">
    <property type="entry name" value="ORGANIC HYDROPEROXIDE RESISTANCE PROTEIN-LIKE"/>
    <property type="match status" value="1"/>
</dbReference>
<evidence type="ECO:0000256" key="1">
    <source>
        <dbReference type="ARBA" id="ARBA00007378"/>
    </source>
</evidence>
<organism evidence="2 3">
    <name type="scientific">Pseudonocardia thermophila</name>
    <dbReference type="NCBI Taxonomy" id="1848"/>
    <lineage>
        <taxon>Bacteria</taxon>
        <taxon>Bacillati</taxon>
        <taxon>Actinomycetota</taxon>
        <taxon>Actinomycetes</taxon>
        <taxon>Pseudonocardiales</taxon>
        <taxon>Pseudonocardiaceae</taxon>
        <taxon>Pseudonocardia</taxon>
    </lineage>
</organism>
<dbReference type="GO" id="GO:0006979">
    <property type="term" value="P:response to oxidative stress"/>
    <property type="evidence" value="ECO:0007669"/>
    <property type="project" value="InterPro"/>
</dbReference>
<dbReference type="OrthoDB" id="9797508at2"/>
<dbReference type="AlphaFoldDB" id="A0A1M6WXU2"/>
<accession>A0A1M6WXU2</accession>
<dbReference type="InterPro" id="IPR003718">
    <property type="entry name" value="OsmC/Ohr_fam"/>
</dbReference>
<sequence>MSTTAEPKVLYTAVVEVTGGRAAGHATSQTGSLEVDLARPAERGTEAKTDPEELFAAGYAACFDASLAAAARRARVKLGPSTVTAAVSLLQHTETRFGISVKLTVRAPECPQDTLAELVEAAHQACPYSNALRSGAPVEIESHGAA</sequence>
<dbReference type="EMBL" id="FRAP01000015">
    <property type="protein sequence ID" value="SHK98537.1"/>
    <property type="molecule type" value="Genomic_DNA"/>
</dbReference>
<evidence type="ECO:0000313" key="2">
    <source>
        <dbReference type="EMBL" id="SHK98537.1"/>
    </source>
</evidence>
<reference evidence="2 3" key="1">
    <citation type="submission" date="2016-11" db="EMBL/GenBank/DDBJ databases">
        <authorList>
            <person name="Jaros S."/>
            <person name="Januszkiewicz K."/>
            <person name="Wedrychowicz H."/>
        </authorList>
    </citation>
    <scope>NUCLEOTIDE SEQUENCE [LARGE SCALE GENOMIC DNA]</scope>
    <source>
        <strain evidence="2 3">DSM 43832</strain>
    </source>
</reference>
<dbReference type="PANTHER" id="PTHR33797">
    <property type="entry name" value="ORGANIC HYDROPEROXIDE RESISTANCE PROTEIN-LIKE"/>
    <property type="match status" value="1"/>
</dbReference>